<gene>
    <name evidence="1" type="ORF">M513_06741</name>
    <name evidence="2" type="ORF">M514_06741</name>
</gene>
<dbReference type="Proteomes" id="UP000030758">
    <property type="component" value="Unassembled WGS sequence"/>
</dbReference>
<dbReference type="Proteomes" id="UP000030764">
    <property type="component" value="Unassembled WGS sequence"/>
</dbReference>
<dbReference type="EMBL" id="KL363228">
    <property type="protein sequence ID" value="KFD52360.1"/>
    <property type="molecule type" value="Genomic_DNA"/>
</dbReference>
<organism evidence="1 3">
    <name type="scientific">Trichuris suis</name>
    <name type="common">pig whipworm</name>
    <dbReference type="NCBI Taxonomy" id="68888"/>
    <lineage>
        <taxon>Eukaryota</taxon>
        <taxon>Metazoa</taxon>
        <taxon>Ecdysozoa</taxon>
        <taxon>Nematoda</taxon>
        <taxon>Enoplea</taxon>
        <taxon>Dorylaimia</taxon>
        <taxon>Trichinellida</taxon>
        <taxon>Trichuridae</taxon>
        <taxon>Trichuris</taxon>
    </lineage>
</organism>
<evidence type="ECO:0000313" key="1">
    <source>
        <dbReference type="EMBL" id="KFD52360.1"/>
    </source>
</evidence>
<dbReference type="AlphaFoldDB" id="A0A085M564"/>
<name>A0A085M564_9BILA</name>
<protein>
    <submittedName>
        <fullName evidence="1">Uncharacterized protein</fullName>
    </submittedName>
</protein>
<evidence type="ECO:0000313" key="3">
    <source>
        <dbReference type="Proteomes" id="UP000030764"/>
    </source>
</evidence>
<dbReference type="EMBL" id="KL367491">
    <property type="protein sequence ID" value="KFD69947.1"/>
    <property type="molecule type" value="Genomic_DNA"/>
</dbReference>
<reference evidence="1 3" key="1">
    <citation type="journal article" date="2014" name="Nat. Genet.">
        <title>Genome and transcriptome of the porcine whipworm Trichuris suis.</title>
        <authorList>
            <person name="Jex A.R."/>
            <person name="Nejsum P."/>
            <person name="Schwarz E.M."/>
            <person name="Hu L."/>
            <person name="Young N.D."/>
            <person name="Hall R.S."/>
            <person name="Korhonen P.K."/>
            <person name="Liao S."/>
            <person name="Thamsborg S."/>
            <person name="Xia J."/>
            <person name="Xu P."/>
            <person name="Wang S."/>
            <person name="Scheerlinck J.P."/>
            <person name="Hofmann A."/>
            <person name="Sternberg P.W."/>
            <person name="Wang J."/>
            <person name="Gasser R.B."/>
        </authorList>
    </citation>
    <scope>NUCLEOTIDE SEQUENCE [LARGE SCALE GENOMIC DNA]</scope>
    <source>
        <strain evidence="2">DCEP-RM93F</strain>
        <strain evidence="1">DCEP-RM93M</strain>
    </source>
</reference>
<evidence type="ECO:0000313" key="2">
    <source>
        <dbReference type="EMBL" id="KFD69947.1"/>
    </source>
</evidence>
<accession>A0A085M564</accession>
<proteinExistence type="predicted"/>
<sequence length="121" mass="14010">MVFNHVSQISDHTTYGGKHVRRQQALDDPECVPVVEFAETTAGYYERIWNVEQRKELLVVSHLLSYLPTKFLPHAIERLGPSSQLVVFYCIKGSWRGTPILWKAHLQLGARRIKMSFNKLM</sequence>
<keyword evidence="3" id="KW-1185">Reference proteome</keyword>